<dbReference type="GO" id="GO:0006122">
    <property type="term" value="P:mitochondrial electron transport, ubiquinol to cytochrome c"/>
    <property type="evidence" value="ECO:0000318"/>
    <property type="project" value="GO_Central"/>
</dbReference>
<dbReference type="PANTHER" id="PTHR12022:SF0">
    <property type="entry name" value="CYTOCHROME B-C1 COMPLEX SUBUNIT 7"/>
    <property type="match status" value="1"/>
</dbReference>
<comment type="subcellular location">
    <subcellularLocation>
        <location evidence="1">Mitochondrion inner membrane</location>
        <topology evidence="1">Peripheral membrane protein</topology>
        <orientation evidence="1">Matrix side</orientation>
    </subcellularLocation>
</comment>
<evidence type="ECO:0000256" key="4">
    <source>
        <dbReference type="ARBA" id="ARBA00022660"/>
    </source>
</evidence>
<evidence type="ECO:0000256" key="8">
    <source>
        <dbReference type="ARBA" id="ARBA00023136"/>
    </source>
</evidence>
<dbReference type="SUPFAM" id="SSF81524">
    <property type="entry name" value="14 kDa protein of cytochrome bc1 complex (Ubiquinol-cytochrome c reductase)"/>
    <property type="match status" value="1"/>
</dbReference>
<comment type="similarity">
    <text evidence="2">Belongs to the UQCRB/QCR7 family.</text>
</comment>
<dbReference type="InterPro" id="IPR005559">
    <property type="entry name" value="CG-1_dom"/>
</dbReference>
<evidence type="ECO:0000259" key="9">
    <source>
        <dbReference type="PROSITE" id="PS51437"/>
    </source>
</evidence>
<keyword evidence="6" id="KW-0249">Electron transport</keyword>
<dbReference type="GO" id="GO:0003677">
    <property type="term" value="F:DNA binding"/>
    <property type="evidence" value="ECO:0007669"/>
    <property type="project" value="InterPro"/>
</dbReference>
<dbReference type="PROSITE" id="PS51437">
    <property type="entry name" value="CG_1"/>
    <property type="match status" value="1"/>
</dbReference>
<evidence type="ECO:0000256" key="1">
    <source>
        <dbReference type="ARBA" id="ARBA00004443"/>
    </source>
</evidence>
<comment type="caution">
    <text evidence="10">The sequence shown here is derived from an EMBL/GenBank/DDBJ whole genome shotgun (WGS) entry which is preliminary data.</text>
</comment>
<gene>
    <name evidence="10" type="ORF">T459_16216</name>
</gene>
<evidence type="ECO:0000256" key="5">
    <source>
        <dbReference type="ARBA" id="ARBA00022792"/>
    </source>
</evidence>
<dbReference type="Pfam" id="PF03859">
    <property type="entry name" value="CG-1"/>
    <property type="match status" value="1"/>
</dbReference>
<keyword evidence="4" id="KW-0679">Respiratory chain</keyword>
<dbReference type="Proteomes" id="UP000222542">
    <property type="component" value="Unassembled WGS sequence"/>
</dbReference>
<name>A0A2G2Z874_CAPAN</name>
<protein>
    <submittedName>
        <fullName evidence="10">Cytochrome b-c1 complex subunit 7</fullName>
    </submittedName>
</protein>
<proteinExistence type="inferred from homology"/>
<reference evidence="10 11" key="2">
    <citation type="journal article" date="2017" name="Genome Biol.">
        <title>New reference genome sequences of hot pepper reveal the massive evolution of plant disease-resistance genes by retroduplication.</title>
        <authorList>
            <person name="Kim S."/>
            <person name="Park J."/>
            <person name="Yeom S.I."/>
            <person name="Kim Y.M."/>
            <person name="Seo E."/>
            <person name="Kim K.T."/>
            <person name="Kim M.S."/>
            <person name="Lee J.M."/>
            <person name="Cheong K."/>
            <person name="Shin H.S."/>
            <person name="Kim S.B."/>
            <person name="Han K."/>
            <person name="Lee J."/>
            <person name="Park M."/>
            <person name="Lee H.A."/>
            <person name="Lee H.Y."/>
            <person name="Lee Y."/>
            <person name="Oh S."/>
            <person name="Lee J.H."/>
            <person name="Choi E."/>
            <person name="Choi E."/>
            <person name="Lee S.E."/>
            <person name="Jeon J."/>
            <person name="Kim H."/>
            <person name="Choi G."/>
            <person name="Song H."/>
            <person name="Lee J."/>
            <person name="Lee S.C."/>
            <person name="Kwon J.K."/>
            <person name="Lee H.Y."/>
            <person name="Koo N."/>
            <person name="Hong Y."/>
            <person name="Kim R.W."/>
            <person name="Kang W.H."/>
            <person name="Huh J.H."/>
            <person name="Kang B.C."/>
            <person name="Yang T.J."/>
            <person name="Lee Y.H."/>
            <person name="Bennetzen J.L."/>
            <person name="Choi D."/>
        </authorList>
    </citation>
    <scope>NUCLEOTIDE SEQUENCE [LARGE SCALE GENOMIC DNA]</scope>
    <source>
        <strain evidence="11">cv. CM334</strain>
    </source>
</reference>
<dbReference type="STRING" id="4072.A0A2G2Z874"/>
<dbReference type="GO" id="GO:0005743">
    <property type="term" value="C:mitochondrial inner membrane"/>
    <property type="evidence" value="ECO:0007669"/>
    <property type="project" value="UniProtKB-SubCell"/>
</dbReference>
<sequence>MYDLDVKEALNRLPREIVDAKNQYLLCAMDLFMKHPYLPEDLQIEILRRLCDDVIEAESIQSTLNKRIMAAENTDFYQNLKSCSFKYRRVSMNVVAGSRKGGFVFLFNWKVLRYFRKDGHNWRRKDGKTVKEAQEKLEIGKRSSEFVMCLHVVAALNSRIRKYNEAIPHLERSIEIPDLDMGQNLSLAKFSWFMHLCDTYQCSGS</sequence>
<reference evidence="10 11" key="1">
    <citation type="journal article" date="2014" name="Nat. Genet.">
        <title>Genome sequence of the hot pepper provides insights into the evolution of pungency in Capsicum species.</title>
        <authorList>
            <person name="Kim S."/>
            <person name="Park M."/>
            <person name="Yeom S.I."/>
            <person name="Kim Y.M."/>
            <person name="Lee J.M."/>
            <person name="Lee H.A."/>
            <person name="Seo E."/>
            <person name="Choi J."/>
            <person name="Cheong K."/>
            <person name="Kim K.T."/>
            <person name="Jung K."/>
            <person name="Lee G.W."/>
            <person name="Oh S.K."/>
            <person name="Bae C."/>
            <person name="Kim S.B."/>
            <person name="Lee H.Y."/>
            <person name="Kim S.Y."/>
            <person name="Kim M.S."/>
            <person name="Kang B.C."/>
            <person name="Jo Y.D."/>
            <person name="Yang H.B."/>
            <person name="Jeong H.J."/>
            <person name="Kang W.H."/>
            <person name="Kwon J.K."/>
            <person name="Shin C."/>
            <person name="Lim J.Y."/>
            <person name="Park J.H."/>
            <person name="Huh J.H."/>
            <person name="Kim J.S."/>
            <person name="Kim B.D."/>
            <person name="Cohen O."/>
            <person name="Paran I."/>
            <person name="Suh M.C."/>
            <person name="Lee S.B."/>
            <person name="Kim Y.K."/>
            <person name="Shin Y."/>
            <person name="Noh S.J."/>
            <person name="Park J."/>
            <person name="Seo Y.S."/>
            <person name="Kwon S.Y."/>
            <person name="Kim H.A."/>
            <person name="Park J.M."/>
            <person name="Kim H.J."/>
            <person name="Choi S.B."/>
            <person name="Bosland P.W."/>
            <person name="Reeves G."/>
            <person name="Jo S.H."/>
            <person name="Lee B.W."/>
            <person name="Cho H.T."/>
            <person name="Choi H.S."/>
            <person name="Lee M.S."/>
            <person name="Yu Y."/>
            <person name="Do Choi Y."/>
            <person name="Park B.S."/>
            <person name="van Deynze A."/>
            <person name="Ashrafi H."/>
            <person name="Hill T."/>
            <person name="Kim W.T."/>
            <person name="Pai H.S."/>
            <person name="Ahn H.K."/>
            <person name="Yeam I."/>
            <person name="Giovannoni J.J."/>
            <person name="Rose J.K."/>
            <person name="Sorensen I."/>
            <person name="Lee S.J."/>
            <person name="Kim R.W."/>
            <person name="Choi I.Y."/>
            <person name="Choi B.S."/>
            <person name="Lim J.S."/>
            <person name="Lee Y.H."/>
            <person name="Choi D."/>
        </authorList>
    </citation>
    <scope>NUCLEOTIDE SEQUENCE [LARGE SCALE GENOMIC DNA]</scope>
    <source>
        <strain evidence="11">cv. CM334</strain>
    </source>
</reference>
<evidence type="ECO:0000313" key="10">
    <source>
        <dbReference type="EMBL" id="PHT78164.1"/>
    </source>
</evidence>
<keyword evidence="7" id="KW-0496">Mitochondrion</keyword>
<dbReference type="InterPro" id="IPR003197">
    <property type="entry name" value="QCR7"/>
</dbReference>
<dbReference type="GO" id="GO:0045275">
    <property type="term" value="C:respiratory chain complex III"/>
    <property type="evidence" value="ECO:0000318"/>
    <property type="project" value="GO_Central"/>
</dbReference>
<evidence type="ECO:0000256" key="7">
    <source>
        <dbReference type="ARBA" id="ARBA00023128"/>
    </source>
</evidence>
<keyword evidence="11" id="KW-1185">Reference proteome</keyword>
<evidence type="ECO:0000256" key="2">
    <source>
        <dbReference type="ARBA" id="ARBA00008554"/>
    </source>
</evidence>
<dbReference type="Gene3D" id="1.10.1090.10">
    <property type="entry name" value="Cytochrome b-c1 complex subunit 7"/>
    <property type="match status" value="1"/>
</dbReference>
<keyword evidence="3" id="KW-0813">Transport</keyword>
<feature type="domain" description="CG-1" evidence="9">
    <location>
        <begin position="56"/>
        <end position="191"/>
    </location>
</feature>
<dbReference type="InterPro" id="IPR036544">
    <property type="entry name" value="QCR7_sf"/>
</dbReference>
<keyword evidence="8" id="KW-0472">Membrane</keyword>
<keyword evidence="5" id="KW-0999">Mitochondrion inner membrane</keyword>
<evidence type="ECO:0000313" key="11">
    <source>
        <dbReference type="Proteomes" id="UP000222542"/>
    </source>
</evidence>
<evidence type="ECO:0000256" key="3">
    <source>
        <dbReference type="ARBA" id="ARBA00022448"/>
    </source>
</evidence>
<organism evidence="10 11">
    <name type="scientific">Capsicum annuum</name>
    <name type="common">Capsicum pepper</name>
    <dbReference type="NCBI Taxonomy" id="4072"/>
    <lineage>
        <taxon>Eukaryota</taxon>
        <taxon>Viridiplantae</taxon>
        <taxon>Streptophyta</taxon>
        <taxon>Embryophyta</taxon>
        <taxon>Tracheophyta</taxon>
        <taxon>Spermatophyta</taxon>
        <taxon>Magnoliopsida</taxon>
        <taxon>eudicotyledons</taxon>
        <taxon>Gunneridae</taxon>
        <taxon>Pentapetalae</taxon>
        <taxon>asterids</taxon>
        <taxon>lamiids</taxon>
        <taxon>Solanales</taxon>
        <taxon>Solanaceae</taxon>
        <taxon>Solanoideae</taxon>
        <taxon>Capsiceae</taxon>
        <taxon>Capsicum</taxon>
    </lineage>
</organism>
<dbReference type="PANTHER" id="PTHR12022">
    <property type="entry name" value="UBIQUINOL-CYTOCHROME C REDUCTASE COMPLEX 14 KD PROTEIN"/>
    <property type="match status" value="1"/>
</dbReference>
<dbReference type="EMBL" id="AYRZ02000006">
    <property type="protein sequence ID" value="PHT78164.1"/>
    <property type="molecule type" value="Genomic_DNA"/>
</dbReference>
<accession>A0A2G2Z874</accession>
<evidence type="ECO:0000256" key="6">
    <source>
        <dbReference type="ARBA" id="ARBA00022982"/>
    </source>
</evidence>
<dbReference type="SMART" id="SM01076">
    <property type="entry name" value="CG-1"/>
    <property type="match status" value="1"/>
</dbReference>
<dbReference type="Gramene" id="PHT78164">
    <property type="protein sequence ID" value="PHT78164"/>
    <property type="gene ID" value="T459_16216"/>
</dbReference>
<dbReference type="AlphaFoldDB" id="A0A2G2Z874"/>